<feature type="domain" description="Limiting CO2-inducible protein B/C beta carbonyic anhydrase" evidence="2">
    <location>
        <begin position="276"/>
        <end position="322"/>
    </location>
</feature>
<evidence type="ECO:0000259" key="2">
    <source>
        <dbReference type="Pfam" id="PF18599"/>
    </source>
</evidence>
<feature type="domain" description="Limiting CO2-inducible protein B/C beta carbonyic anhydrase" evidence="2">
    <location>
        <begin position="148"/>
        <end position="238"/>
    </location>
</feature>
<name>A0A345AXC3_9CHLO</name>
<evidence type="ECO:0000256" key="1">
    <source>
        <dbReference type="SAM" id="MobiDB-lite"/>
    </source>
</evidence>
<evidence type="ECO:0000313" key="3">
    <source>
        <dbReference type="EMBL" id="AXF41556.1"/>
    </source>
</evidence>
<dbReference type="PANTHER" id="PTHR38016">
    <property type="entry name" value="UNNAMED PRODUCT"/>
    <property type="match status" value="1"/>
</dbReference>
<protein>
    <submittedName>
        <fullName evidence="3">LCI70 protein</fullName>
    </submittedName>
</protein>
<feature type="compositionally biased region" description="Gly residues" evidence="1">
    <location>
        <begin position="554"/>
        <end position="563"/>
    </location>
</feature>
<dbReference type="InterPro" id="IPR040703">
    <property type="entry name" value="LCIB/C_CA"/>
</dbReference>
<accession>A0A345AXC3</accession>
<proteinExistence type="evidence at transcript level"/>
<sequence>MQSLIAAQPAALAGTSRRGCRAAVAQKAPSLRPSCAGSPQLHYGRRPTRTAATCDSIGSATSQPPLPLPPRAAPDSAALALLAGFEEDLDGAGSKQLRNFCEVAYLSGRSHLVCQHFPGALGADDFMARLEIALYAYGFSGDNSISDIDARGNVGAISRPGRPGVGCACGALNKALADIRKDGLASNCRIPGVHDARDPEFSILKQRIARRLRFEGACEETVSQFSMVDIAKVAQRTIMLTCFSNIPFPLPPSIAPPARPKVSQPFPLDTKQALHTMVNLCRDEVTVTLKQKIDSVFGSAFNTNGLGGVVTCGVSGVAAGLSLPAEPGDVTQVAERTITDDLQHLISETVDPRRADYAGKCCAVQCLVTGVQVHSWGGQFDDDSPNLEFVAPTSVYVVVNGEKAHLDLSALPSLTPRQVALLARQGEGEAGGGRGREDGVVCNQGGHGTVREMDPPYLYNSRETKRRERARADTYAALLAEEVLQPQLSCAWPSWQSRLLSGEAHRGEGDTSVVIDHSFESDDELDGMWAKLQNKYLDLSGAMPDQGQVQSTEGGSGGSGGSSGASPPPPPTSHVSNSSARTSLAVSPPAAAGAGAPAAAAAAGTASGAEGGEAPPRMGLLARLLRTVSAGKQRRRQGREGKSE</sequence>
<feature type="compositionally biased region" description="Low complexity" evidence="1">
    <location>
        <begin position="587"/>
        <end position="616"/>
    </location>
</feature>
<dbReference type="Pfam" id="PF18599">
    <property type="entry name" value="LCIB_C_CA"/>
    <property type="match status" value="3"/>
</dbReference>
<organism evidence="3">
    <name type="scientific">Chlorella sp. ArM0029B</name>
    <dbReference type="NCBI Taxonomy" id="1415603"/>
    <lineage>
        <taxon>Eukaryota</taxon>
        <taxon>Viridiplantae</taxon>
        <taxon>Chlorophyta</taxon>
        <taxon>core chlorophytes</taxon>
        <taxon>Trebouxiophyceae</taxon>
        <taxon>Chlorellales</taxon>
        <taxon>Chlorellaceae</taxon>
        <taxon>Chlorella clade</taxon>
        <taxon>Chlorella</taxon>
    </lineage>
</organism>
<feature type="region of interest" description="Disordered" evidence="1">
    <location>
        <begin position="541"/>
        <end position="618"/>
    </location>
</feature>
<dbReference type="EMBL" id="MG669267">
    <property type="protein sequence ID" value="AXF41556.1"/>
    <property type="molecule type" value="mRNA"/>
</dbReference>
<reference evidence="3" key="1">
    <citation type="journal article" date="2018" name="Front. Plant Sci.">
        <title>Elevated Inorganic Carbon Concentrating Mechanism Confers Tolerance to High Light in an Arctic Chlorella sp. ArM0029B.</title>
        <authorList>
            <person name="Hwangbo K."/>
            <person name="Lim J.M."/>
            <person name="Jeong S.W."/>
            <person name="Vikramathithan J."/>
            <person name="Park Y.I."/>
            <person name="Jeong W.J."/>
        </authorList>
    </citation>
    <scope>NUCLEOTIDE SEQUENCE</scope>
</reference>
<feature type="domain" description="Limiting CO2-inducible protein B/C beta carbonyic anhydrase" evidence="2">
    <location>
        <begin position="329"/>
        <end position="398"/>
    </location>
</feature>
<dbReference type="PANTHER" id="PTHR38016:SF1">
    <property type="entry name" value="LIMITING CO2-INDUCIBLE PROTEIN B_C BETA CARBONYIC ANHYDRASE DOMAIN-CONTAINING PROTEIN"/>
    <property type="match status" value="1"/>
</dbReference>
<dbReference type="AlphaFoldDB" id="A0A345AXC3"/>